<feature type="transmembrane region" description="Helical" evidence="6">
    <location>
        <begin position="44"/>
        <end position="69"/>
    </location>
</feature>
<dbReference type="InterPro" id="IPR001123">
    <property type="entry name" value="LeuE-type"/>
</dbReference>
<evidence type="ECO:0000256" key="6">
    <source>
        <dbReference type="SAM" id="Phobius"/>
    </source>
</evidence>
<dbReference type="Pfam" id="PF01810">
    <property type="entry name" value="LysE"/>
    <property type="match status" value="1"/>
</dbReference>
<feature type="transmembrane region" description="Helical" evidence="6">
    <location>
        <begin position="191"/>
        <end position="210"/>
    </location>
</feature>
<keyword evidence="2" id="KW-1003">Cell membrane</keyword>
<reference evidence="7 8" key="1">
    <citation type="journal article" date="2019" name="Int. J. Syst. Evol. Microbiol.">
        <title>The Global Catalogue of Microorganisms (GCM) 10K type strain sequencing project: providing services to taxonomists for standard genome sequencing and annotation.</title>
        <authorList>
            <consortium name="The Broad Institute Genomics Platform"/>
            <consortium name="The Broad Institute Genome Sequencing Center for Infectious Disease"/>
            <person name="Wu L."/>
            <person name="Ma J."/>
        </authorList>
    </citation>
    <scope>NUCLEOTIDE SEQUENCE [LARGE SCALE GENOMIC DNA]</scope>
    <source>
        <strain evidence="7 8">JCM 14326</strain>
    </source>
</reference>
<keyword evidence="4 6" id="KW-1133">Transmembrane helix</keyword>
<feature type="transmembrane region" description="Helical" evidence="6">
    <location>
        <begin position="6"/>
        <end position="32"/>
    </location>
</feature>
<proteinExistence type="predicted"/>
<name>A0ABN2N8E1_9MICO</name>
<keyword evidence="3 6" id="KW-0812">Transmembrane</keyword>
<organism evidence="7 8">
    <name type="scientific">Myceligenerans crystallogenes</name>
    <dbReference type="NCBI Taxonomy" id="316335"/>
    <lineage>
        <taxon>Bacteria</taxon>
        <taxon>Bacillati</taxon>
        <taxon>Actinomycetota</taxon>
        <taxon>Actinomycetes</taxon>
        <taxon>Micrococcales</taxon>
        <taxon>Promicromonosporaceae</taxon>
        <taxon>Myceligenerans</taxon>
    </lineage>
</organism>
<accession>A0ABN2N8E1</accession>
<evidence type="ECO:0000256" key="1">
    <source>
        <dbReference type="ARBA" id="ARBA00004651"/>
    </source>
</evidence>
<gene>
    <name evidence="7" type="ORF">GCM10009751_12720</name>
</gene>
<dbReference type="PANTHER" id="PTHR30086:SF20">
    <property type="entry name" value="ARGININE EXPORTER PROTEIN ARGO-RELATED"/>
    <property type="match status" value="1"/>
</dbReference>
<evidence type="ECO:0000313" key="8">
    <source>
        <dbReference type="Proteomes" id="UP001501094"/>
    </source>
</evidence>
<evidence type="ECO:0000256" key="3">
    <source>
        <dbReference type="ARBA" id="ARBA00022692"/>
    </source>
</evidence>
<comment type="subcellular location">
    <subcellularLocation>
        <location evidence="1">Cell membrane</location>
        <topology evidence="1">Multi-pass membrane protein</topology>
    </subcellularLocation>
</comment>
<feature type="transmembrane region" description="Helical" evidence="6">
    <location>
        <begin position="75"/>
        <end position="92"/>
    </location>
</feature>
<evidence type="ECO:0000256" key="2">
    <source>
        <dbReference type="ARBA" id="ARBA00022475"/>
    </source>
</evidence>
<dbReference type="RefSeq" id="WP_344100713.1">
    <property type="nucleotide sequence ID" value="NZ_BAAANL010000002.1"/>
</dbReference>
<comment type="caution">
    <text evidence="7">The sequence shown here is derived from an EMBL/GenBank/DDBJ whole genome shotgun (WGS) entry which is preliminary data.</text>
</comment>
<dbReference type="Proteomes" id="UP001501094">
    <property type="component" value="Unassembled WGS sequence"/>
</dbReference>
<keyword evidence="5 6" id="KW-0472">Membrane</keyword>
<sequence length="215" mass="21784">MAPVPTLAQLAAFVVASIILIEIPGPSLLFALGRALTAGRRDAILSVLGNATGMFVQGAAVAVGLGALVAASSTAFTVLKLAGAAYVIYLGVQAIRHRADARAALTGGAPDRRTTGFAAVRAGFVVGVTNPKTIVFLVAFLPQFLAPDAAAAPQILLLATIFAVLAFASDAIWVLLASSARTWFARKPERLDGLGATGGVMMIGLGGFLATSPNA</sequence>
<dbReference type="EMBL" id="BAAANL010000002">
    <property type="protein sequence ID" value="GAA1856897.1"/>
    <property type="molecule type" value="Genomic_DNA"/>
</dbReference>
<feature type="transmembrane region" description="Helical" evidence="6">
    <location>
        <begin position="155"/>
        <end position="179"/>
    </location>
</feature>
<feature type="transmembrane region" description="Helical" evidence="6">
    <location>
        <begin position="122"/>
        <end position="143"/>
    </location>
</feature>
<dbReference type="PIRSF" id="PIRSF006324">
    <property type="entry name" value="LeuE"/>
    <property type="match status" value="1"/>
</dbReference>
<evidence type="ECO:0000256" key="4">
    <source>
        <dbReference type="ARBA" id="ARBA00022989"/>
    </source>
</evidence>
<evidence type="ECO:0000256" key="5">
    <source>
        <dbReference type="ARBA" id="ARBA00023136"/>
    </source>
</evidence>
<evidence type="ECO:0000313" key="7">
    <source>
        <dbReference type="EMBL" id="GAA1856897.1"/>
    </source>
</evidence>
<protein>
    <submittedName>
        <fullName evidence="7">LysE family translocator</fullName>
    </submittedName>
</protein>
<keyword evidence="8" id="KW-1185">Reference proteome</keyword>
<dbReference type="PANTHER" id="PTHR30086">
    <property type="entry name" value="ARGININE EXPORTER PROTEIN ARGO"/>
    <property type="match status" value="1"/>
</dbReference>